<evidence type="ECO:0000256" key="4">
    <source>
        <dbReference type="SAM" id="Coils"/>
    </source>
</evidence>
<evidence type="ECO:0000313" key="6">
    <source>
        <dbReference type="EMBL" id="RQN22931.1"/>
    </source>
</evidence>
<dbReference type="Gene3D" id="3.40.50.300">
    <property type="entry name" value="P-loop containing nucleotide triphosphate hydrolases"/>
    <property type="match status" value="1"/>
</dbReference>
<keyword evidence="2 3" id="KW-0067">ATP-binding</keyword>
<evidence type="ECO:0000256" key="1">
    <source>
        <dbReference type="ARBA" id="ARBA00022741"/>
    </source>
</evidence>
<accession>A0AAE8FR63</accession>
<evidence type="ECO:0000259" key="5">
    <source>
        <dbReference type="PROSITE" id="PS50901"/>
    </source>
</evidence>
<feature type="binding site" evidence="3">
    <location>
        <begin position="153"/>
        <end position="160"/>
    </location>
    <ligand>
        <name>ATP</name>
        <dbReference type="ChEBI" id="CHEBI:30616"/>
    </ligand>
</feature>
<dbReference type="PANTHER" id="PTHR22683">
    <property type="entry name" value="SPORULATION PROTEIN RELATED"/>
    <property type="match status" value="1"/>
</dbReference>
<feature type="coiled-coil region" evidence="4">
    <location>
        <begin position="203"/>
        <end position="230"/>
    </location>
</feature>
<dbReference type="InterPro" id="IPR002543">
    <property type="entry name" value="FtsK_dom"/>
</dbReference>
<keyword evidence="1 3" id="KW-0547">Nucleotide-binding</keyword>
<organism evidence="6 7">
    <name type="scientific">Clostridium perfringens</name>
    <dbReference type="NCBI Taxonomy" id="1502"/>
    <lineage>
        <taxon>Bacteria</taxon>
        <taxon>Bacillati</taxon>
        <taxon>Bacillota</taxon>
        <taxon>Clostridia</taxon>
        <taxon>Eubacteriales</taxon>
        <taxon>Clostridiaceae</taxon>
        <taxon>Clostridium</taxon>
    </lineage>
</organism>
<keyword evidence="4" id="KW-0175">Coiled coil</keyword>
<comment type="caution">
    <text evidence="6">The sequence shown here is derived from an EMBL/GenBank/DDBJ whole genome shotgun (WGS) entry which is preliminary data.</text>
</comment>
<dbReference type="PANTHER" id="PTHR22683:SF41">
    <property type="entry name" value="DNA TRANSLOCASE FTSK"/>
    <property type="match status" value="1"/>
</dbReference>
<sequence length="438" mass="49978">MIAEALILSGTLAATLYCKFSKDSREKRDVINRWNNLMSSIEKSENNEEKFKVINAIILENKIIFDIEIASGKSFSGLLNRKNEIENTFKGICIMEQIKFSNKAKVTIITKNIMDFIFEPVVTKPHELYIGKNLSGENHLIDVTKACHLLIAGVTGFGKSFLVSNILTNLIFNSSKDIEIHLLQTMKNDLSLFEKCKGVKFTAFNLEEAVMDLEKTYKTLEKRNNLLRESGCKNMLHFNKYNPNNKLKRIYVVIEEISFFMPNEDDSDDIKILKNKAWDSIKSIAKAGRAPGIHLIGVTQRSTISNLPSDLKSCMCRISLKQFSTVDSRNIIETDDAIYLEDRECICYGDGSLQQTIKIPKIDEDFKVLQQYVKEIKIPGKISYAKNTSKSKEPTIKENKKEVFANNYKNNIKINTIVPNRKENKSKKRKGVILDDNC</sequence>
<dbReference type="AlphaFoldDB" id="A0AAE8FR63"/>
<evidence type="ECO:0000256" key="2">
    <source>
        <dbReference type="ARBA" id="ARBA00022840"/>
    </source>
</evidence>
<dbReference type="GO" id="GO:0005524">
    <property type="term" value="F:ATP binding"/>
    <property type="evidence" value="ECO:0007669"/>
    <property type="project" value="UniProtKB-UniRule"/>
</dbReference>
<gene>
    <name evidence="6" type="ORF">EHZ11_14920</name>
</gene>
<evidence type="ECO:0000256" key="3">
    <source>
        <dbReference type="PROSITE-ProRule" id="PRU00289"/>
    </source>
</evidence>
<reference evidence="6 7" key="1">
    <citation type="submission" date="2018-11" db="EMBL/GenBank/DDBJ databases">
        <title>Draft genome sequences of potential pathogenic Clostridium perfringens from environmental surface water in the North West Province, South Africa.</title>
        <authorList>
            <person name="Fourie J.C.J."/>
            <person name="Sanko T.J."/>
            <person name="Bezuidenhout C."/>
            <person name="Mienie C."/>
            <person name="Adeleke R."/>
        </authorList>
    </citation>
    <scope>NUCLEOTIDE SEQUENCE [LARGE SCALE GENOMIC DNA]</scope>
    <source>
        <strain evidence="6 7">SC4-C13</strain>
    </source>
</reference>
<dbReference type="EMBL" id="RQNR01000012">
    <property type="protein sequence ID" value="RQN22931.1"/>
    <property type="molecule type" value="Genomic_DNA"/>
</dbReference>
<dbReference type="Pfam" id="PF01580">
    <property type="entry name" value="FtsK_SpoIIIE"/>
    <property type="match status" value="1"/>
</dbReference>
<dbReference type="PROSITE" id="PS50901">
    <property type="entry name" value="FTSK"/>
    <property type="match status" value="1"/>
</dbReference>
<name>A0AAE8FR63_CLOPF</name>
<feature type="domain" description="FtsK" evidence="5">
    <location>
        <begin position="136"/>
        <end position="329"/>
    </location>
</feature>
<dbReference type="Proteomes" id="UP000273641">
    <property type="component" value="Unassembled WGS sequence"/>
</dbReference>
<dbReference type="InterPro" id="IPR050206">
    <property type="entry name" value="FtsK/SpoIIIE/SftA"/>
</dbReference>
<dbReference type="SUPFAM" id="SSF52540">
    <property type="entry name" value="P-loop containing nucleoside triphosphate hydrolases"/>
    <property type="match status" value="1"/>
</dbReference>
<evidence type="ECO:0000313" key="7">
    <source>
        <dbReference type="Proteomes" id="UP000273641"/>
    </source>
</evidence>
<dbReference type="RefSeq" id="WP_124228922.1">
    <property type="nucleotide sequence ID" value="NZ_JACOGR010000019.1"/>
</dbReference>
<dbReference type="GO" id="GO:0003677">
    <property type="term" value="F:DNA binding"/>
    <property type="evidence" value="ECO:0007669"/>
    <property type="project" value="InterPro"/>
</dbReference>
<protein>
    <recommendedName>
        <fullName evidence="5">FtsK domain-containing protein</fullName>
    </recommendedName>
</protein>
<proteinExistence type="predicted"/>
<dbReference type="InterPro" id="IPR027417">
    <property type="entry name" value="P-loop_NTPase"/>
</dbReference>
<dbReference type="GO" id="GO:0016020">
    <property type="term" value="C:membrane"/>
    <property type="evidence" value="ECO:0007669"/>
    <property type="project" value="UniProtKB-SubCell"/>
</dbReference>